<feature type="topological domain" description="Cytoplasmic" evidence="12">
    <location>
        <begin position="1"/>
        <end position="7"/>
    </location>
</feature>
<comment type="similarity">
    <text evidence="12">Belongs to the CcmE/CycJ family.</text>
</comment>
<comment type="subcellular location">
    <subcellularLocation>
        <location evidence="1">Cell inner membrane</location>
    </subcellularLocation>
    <subcellularLocation>
        <location evidence="12">Cell membrane</location>
        <topology evidence="12">Single-pass type II membrane protein</topology>
    </subcellularLocation>
</comment>
<dbReference type="PANTHER" id="PTHR34128:SF2">
    <property type="entry name" value="CYTOCHROME C-TYPE BIOGENESIS PROTEIN CCME HOMOLOG, MITOCHONDRIAL"/>
    <property type="match status" value="1"/>
</dbReference>
<dbReference type="HAMAP" id="MF_01959">
    <property type="entry name" value="CcmE"/>
    <property type="match status" value="1"/>
</dbReference>
<evidence type="ECO:0000256" key="10">
    <source>
        <dbReference type="ARBA" id="ARBA00023136"/>
    </source>
</evidence>
<dbReference type="GO" id="GO:0020037">
    <property type="term" value="F:heme binding"/>
    <property type="evidence" value="ECO:0007669"/>
    <property type="project" value="InterPro"/>
</dbReference>
<dbReference type="GO" id="GO:0046872">
    <property type="term" value="F:metal ion binding"/>
    <property type="evidence" value="ECO:0007669"/>
    <property type="project" value="UniProtKB-KW"/>
</dbReference>
<keyword evidence="6 12" id="KW-0201">Cytochrome c-type biogenesis</keyword>
<reference evidence="15" key="2">
    <citation type="submission" date="2021-08" db="EMBL/GenBank/DDBJ databases">
        <authorList>
            <person name="Tani A."/>
            <person name="Ola A."/>
            <person name="Ogura Y."/>
            <person name="Katsura K."/>
            <person name="Hayashi T."/>
        </authorList>
    </citation>
    <scope>NUCLEOTIDE SEQUENCE</scope>
    <source>
        <strain evidence="15">DSM 16372</strain>
    </source>
</reference>
<name>A0AAV4ZUV2_9HYPH</name>
<keyword evidence="2 12" id="KW-1003">Cell membrane</keyword>
<dbReference type="FunFam" id="2.40.50.140:FF:000104">
    <property type="entry name" value="Cytochrome c-type biogenesis protein CcmE"/>
    <property type="match status" value="1"/>
</dbReference>
<evidence type="ECO:0000256" key="8">
    <source>
        <dbReference type="ARBA" id="ARBA00022989"/>
    </source>
</evidence>
<dbReference type="InterPro" id="IPR004329">
    <property type="entry name" value="CcmE"/>
</dbReference>
<feature type="binding site" description="covalent" evidence="12 13">
    <location>
        <position position="122"/>
    </location>
    <ligand>
        <name>heme</name>
        <dbReference type="ChEBI" id="CHEBI:30413"/>
    </ligand>
</feature>
<comment type="caution">
    <text evidence="15">The sequence shown here is derived from an EMBL/GenBank/DDBJ whole genome shotgun (WGS) entry which is preliminary data.</text>
</comment>
<protein>
    <recommendedName>
        <fullName evidence="12">Cytochrome c-type biogenesis protein CcmE</fullName>
    </recommendedName>
    <alternativeName>
        <fullName evidence="12">Cytochrome c maturation protein E</fullName>
    </alternativeName>
    <alternativeName>
        <fullName evidence="12">Heme chaperone CcmE</fullName>
    </alternativeName>
</protein>
<sequence>MTRKRRRLVLICVCGGVLVLAVGLILTAMSGSIVFFRSPSEVAAQGVGPGVRFRLGGLIEAGSVRRGPDQTVDFKVTDTNATVPVHYKGLLPDLFREGQGVVAEGRLEPGGLFRADTVLAKHDESYMPREVADALKAQGRWQEGGAKATPDAKAAPQATTSTDRTLGPRSER</sequence>
<dbReference type="AlphaFoldDB" id="A0AAV4ZUV2"/>
<evidence type="ECO:0000256" key="6">
    <source>
        <dbReference type="ARBA" id="ARBA00022748"/>
    </source>
</evidence>
<evidence type="ECO:0000256" key="13">
    <source>
        <dbReference type="PIRSR" id="PIRSR604329-50"/>
    </source>
</evidence>
<dbReference type="NCBIfam" id="NF009727">
    <property type="entry name" value="PRK13254.1-1"/>
    <property type="match status" value="1"/>
</dbReference>
<dbReference type="GO" id="GO:0017003">
    <property type="term" value="P:protein-heme linkage"/>
    <property type="evidence" value="ECO:0007669"/>
    <property type="project" value="UniProtKB-UniRule"/>
</dbReference>
<evidence type="ECO:0000256" key="9">
    <source>
        <dbReference type="ARBA" id="ARBA00023004"/>
    </source>
</evidence>
<dbReference type="EMBL" id="BPQO01000041">
    <property type="protein sequence ID" value="GJD92300.1"/>
    <property type="molecule type" value="Genomic_DNA"/>
</dbReference>
<feature type="topological domain" description="Extracellular" evidence="12">
    <location>
        <begin position="29"/>
        <end position="172"/>
    </location>
</feature>
<keyword evidence="10 12" id="KW-0472">Membrane</keyword>
<dbReference type="Pfam" id="PF03100">
    <property type="entry name" value="CcmE"/>
    <property type="match status" value="1"/>
</dbReference>
<keyword evidence="4 12" id="KW-0812">Transmembrane</keyword>
<gene>
    <name evidence="12 15" type="primary">ccmE</name>
    <name evidence="12" type="synonym">cycJ</name>
    <name evidence="15" type="ORF">BHAOGJBA_5853</name>
</gene>
<dbReference type="SUPFAM" id="SSF82093">
    <property type="entry name" value="Heme chaperone CcmE"/>
    <property type="match status" value="1"/>
</dbReference>
<keyword evidence="9 12" id="KW-0408">Iron</keyword>
<dbReference type="GO" id="GO:0017004">
    <property type="term" value="P:cytochrome complex assembly"/>
    <property type="evidence" value="ECO:0007669"/>
    <property type="project" value="UniProtKB-KW"/>
</dbReference>
<feature type="binding site" description="axial binding residue" evidence="12 13">
    <location>
        <position position="126"/>
    </location>
    <ligand>
        <name>heme</name>
        <dbReference type="ChEBI" id="CHEBI:30413"/>
    </ligand>
    <ligandPart>
        <name>Fe</name>
        <dbReference type="ChEBI" id="CHEBI:18248"/>
    </ligandPart>
</feature>
<evidence type="ECO:0000256" key="14">
    <source>
        <dbReference type="SAM" id="MobiDB-lite"/>
    </source>
</evidence>
<dbReference type="InterPro" id="IPR036127">
    <property type="entry name" value="CcmE-like_sf"/>
</dbReference>
<evidence type="ECO:0000256" key="12">
    <source>
        <dbReference type="HAMAP-Rule" id="MF_01959"/>
    </source>
</evidence>
<dbReference type="NCBIfam" id="NF009731">
    <property type="entry name" value="PRK13254.1-5"/>
    <property type="match status" value="1"/>
</dbReference>
<keyword evidence="8 12" id="KW-1133">Transmembrane helix</keyword>
<dbReference type="InterPro" id="IPR012340">
    <property type="entry name" value="NA-bd_OB-fold"/>
</dbReference>
<accession>A0AAV4ZUV2</accession>
<evidence type="ECO:0000313" key="16">
    <source>
        <dbReference type="Proteomes" id="UP001055247"/>
    </source>
</evidence>
<evidence type="ECO:0000256" key="3">
    <source>
        <dbReference type="ARBA" id="ARBA00022617"/>
    </source>
</evidence>
<evidence type="ECO:0000313" key="15">
    <source>
        <dbReference type="EMBL" id="GJD92300.1"/>
    </source>
</evidence>
<organism evidence="15 16">
    <name type="scientific">Methylobacterium hispanicum</name>
    <dbReference type="NCBI Taxonomy" id="270350"/>
    <lineage>
        <taxon>Bacteria</taxon>
        <taxon>Pseudomonadati</taxon>
        <taxon>Pseudomonadota</taxon>
        <taxon>Alphaproteobacteria</taxon>
        <taxon>Hyphomicrobiales</taxon>
        <taxon>Methylobacteriaceae</taxon>
        <taxon>Methylobacterium</taxon>
    </lineage>
</organism>
<feature type="region of interest" description="Disordered" evidence="14">
    <location>
        <begin position="137"/>
        <end position="172"/>
    </location>
</feature>
<keyword evidence="5 12" id="KW-0479">Metal-binding</keyword>
<dbReference type="PANTHER" id="PTHR34128">
    <property type="entry name" value="CYTOCHROME C-TYPE BIOGENESIS PROTEIN CCME HOMOLOG, MITOCHONDRIAL"/>
    <property type="match status" value="1"/>
</dbReference>
<reference evidence="15" key="1">
    <citation type="journal article" date="2016" name="Front. Microbiol.">
        <title>Genome Sequence of the Piezophilic, Mesophilic Sulfate-Reducing Bacterium Desulfovibrio indicus J2T.</title>
        <authorList>
            <person name="Cao J."/>
            <person name="Maignien L."/>
            <person name="Shao Z."/>
            <person name="Alain K."/>
            <person name="Jebbar M."/>
        </authorList>
    </citation>
    <scope>NUCLEOTIDE SEQUENCE</scope>
    <source>
        <strain evidence="15">DSM 16372</strain>
    </source>
</reference>
<dbReference type="RefSeq" id="WP_066921182.1">
    <property type="nucleotide sequence ID" value="NZ_BPQO01000041.1"/>
</dbReference>
<dbReference type="Proteomes" id="UP001055247">
    <property type="component" value="Unassembled WGS sequence"/>
</dbReference>
<comment type="function">
    <text evidence="11 12">Heme chaperone required for the biogenesis of c-type cytochromes. Transiently binds heme delivered by CcmC and transfers the heme to apo-cytochromes in a process facilitated by CcmF and CcmH.</text>
</comment>
<dbReference type="GO" id="GO:0005886">
    <property type="term" value="C:plasma membrane"/>
    <property type="evidence" value="ECO:0007669"/>
    <property type="project" value="UniProtKB-SubCell"/>
</dbReference>
<dbReference type="Gene3D" id="2.40.50.140">
    <property type="entry name" value="Nucleic acid-binding proteins"/>
    <property type="match status" value="1"/>
</dbReference>
<evidence type="ECO:0000256" key="2">
    <source>
        <dbReference type="ARBA" id="ARBA00022475"/>
    </source>
</evidence>
<evidence type="ECO:0000256" key="1">
    <source>
        <dbReference type="ARBA" id="ARBA00004533"/>
    </source>
</evidence>
<keyword evidence="7 12" id="KW-0735">Signal-anchor</keyword>
<keyword evidence="16" id="KW-1185">Reference proteome</keyword>
<evidence type="ECO:0000256" key="4">
    <source>
        <dbReference type="ARBA" id="ARBA00022692"/>
    </source>
</evidence>
<proteinExistence type="inferred from homology"/>
<evidence type="ECO:0000256" key="7">
    <source>
        <dbReference type="ARBA" id="ARBA00022968"/>
    </source>
</evidence>
<evidence type="ECO:0000256" key="5">
    <source>
        <dbReference type="ARBA" id="ARBA00022723"/>
    </source>
</evidence>
<evidence type="ECO:0000256" key="11">
    <source>
        <dbReference type="ARBA" id="ARBA00056663"/>
    </source>
</evidence>
<keyword evidence="3 12" id="KW-0349">Heme</keyword>